<keyword evidence="1" id="KW-0479">Metal-binding</keyword>
<dbReference type="AlphaFoldDB" id="A0A284R3S7"/>
<keyword evidence="7" id="KW-1185">Reference proteome</keyword>
<dbReference type="OMA" id="CCHELGL"/>
<keyword evidence="4" id="KW-0812">Transmembrane</keyword>
<keyword evidence="4" id="KW-0472">Membrane</keyword>
<dbReference type="CDD" id="cd12148">
    <property type="entry name" value="fungal_TF_MHR"/>
    <property type="match status" value="1"/>
</dbReference>
<dbReference type="EMBL" id="FUEG01000004">
    <property type="protein sequence ID" value="SJL03335.1"/>
    <property type="molecule type" value="Genomic_DNA"/>
</dbReference>
<name>A0A284R3S7_ARMOS</name>
<feature type="domain" description="Zn(2)-C6 fungal-type" evidence="5">
    <location>
        <begin position="24"/>
        <end position="57"/>
    </location>
</feature>
<dbReference type="PANTHER" id="PTHR46910">
    <property type="entry name" value="TRANSCRIPTION FACTOR PDR1"/>
    <property type="match status" value="1"/>
</dbReference>
<feature type="transmembrane region" description="Helical" evidence="4">
    <location>
        <begin position="576"/>
        <end position="598"/>
    </location>
</feature>
<dbReference type="GO" id="GO:0003677">
    <property type="term" value="F:DNA binding"/>
    <property type="evidence" value="ECO:0007669"/>
    <property type="project" value="InterPro"/>
</dbReference>
<evidence type="ECO:0000313" key="6">
    <source>
        <dbReference type="EMBL" id="SJL03335.1"/>
    </source>
</evidence>
<dbReference type="InterPro" id="IPR036864">
    <property type="entry name" value="Zn2-C6_fun-type_DNA-bd_sf"/>
</dbReference>
<dbReference type="OrthoDB" id="4456959at2759"/>
<dbReference type="PROSITE" id="PS00463">
    <property type="entry name" value="ZN2_CY6_FUNGAL_1"/>
    <property type="match status" value="1"/>
</dbReference>
<dbReference type="PROSITE" id="PS50048">
    <property type="entry name" value="ZN2_CY6_FUNGAL_2"/>
    <property type="match status" value="1"/>
</dbReference>
<evidence type="ECO:0000313" key="7">
    <source>
        <dbReference type="Proteomes" id="UP000219338"/>
    </source>
</evidence>
<feature type="compositionally biased region" description="Basic and acidic residues" evidence="3">
    <location>
        <begin position="657"/>
        <end position="666"/>
    </location>
</feature>
<dbReference type="PANTHER" id="PTHR46910:SF38">
    <property type="entry name" value="ZN(2)-C6 FUNGAL-TYPE DOMAIN-CONTAINING PROTEIN"/>
    <property type="match status" value="1"/>
</dbReference>
<evidence type="ECO:0000256" key="1">
    <source>
        <dbReference type="ARBA" id="ARBA00022723"/>
    </source>
</evidence>
<dbReference type="GO" id="GO:0000981">
    <property type="term" value="F:DNA-binding transcription factor activity, RNA polymerase II-specific"/>
    <property type="evidence" value="ECO:0007669"/>
    <property type="project" value="InterPro"/>
</dbReference>
<dbReference type="InterPro" id="IPR050987">
    <property type="entry name" value="AtrR-like"/>
</dbReference>
<dbReference type="InterPro" id="IPR007219">
    <property type="entry name" value="XnlR_reg_dom"/>
</dbReference>
<keyword evidence="2" id="KW-0539">Nucleus</keyword>
<feature type="compositionally biased region" description="Polar residues" evidence="3">
    <location>
        <begin position="134"/>
        <end position="144"/>
    </location>
</feature>
<reference evidence="7" key="1">
    <citation type="journal article" date="2017" name="Nat. Ecol. Evol.">
        <title>Genome expansion and lineage-specific genetic innovations in the forest pathogenic fungi Armillaria.</title>
        <authorList>
            <person name="Sipos G."/>
            <person name="Prasanna A.N."/>
            <person name="Walter M.C."/>
            <person name="O'Connor E."/>
            <person name="Balint B."/>
            <person name="Krizsan K."/>
            <person name="Kiss B."/>
            <person name="Hess J."/>
            <person name="Varga T."/>
            <person name="Slot J."/>
            <person name="Riley R."/>
            <person name="Boka B."/>
            <person name="Rigling D."/>
            <person name="Barry K."/>
            <person name="Lee J."/>
            <person name="Mihaltcheva S."/>
            <person name="LaButti K."/>
            <person name="Lipzen A."/>
            <person name="Waldron R."/>
            <person name="Moloney N.M."/>
            <person name="Sperisen C."/>
            <person name="Kredics L."/>
            <person name="Vagvoelgyi C."/>
            <person name="Patrignani A."/>
            <person name="Fitzpatrick D."/>
            <person name="Nagy I."/>
            <person name="Doyle S."/>
            <person name="Anderson J.B."/>
            <person name="Grigoriev I.V."/>
            <person name="Gueldener U."/>
            <person name="Muensterkoetter M."/>
            <person name="Nagy L.G."/>
        </authorList>
    </citation>
    <scope>NUCLEOTIDE SEQUENCE [LARGE SCALE GENOMIC DNA]</scope>
    <source>
        <strain evidence="7">C18/9</strain>
    </source>
</reference>
<proteinExistence type="predicted"/>
<sequence length="776" mass="87051">MFEEPESSQRPTVPRSKKRRLQGACDICRQKKIRCDSANMPGKKCSNCVAFDSECTHIAASAKGRISHIAPAQHEPTVKDDIQVYINAVLSDTIPYVAPSDNTLVRAILVNLACYVRQLEADLAAVKSLISVPSASPQTPQTAECPSDNDEADDSNFVDALRRFTISTRDVRHFGTSSGMMLMKSAIEMKNAYSNSSPITPALDFRRPHFWTVYPWQRPIPEDVPPLRFPPPDLLDHLVSIFLNTTNAHFFILHGPTFRREIAAGTHFSARDFGNLVLGVCAVASRDSDDPRVGPPAQAGWEWYLQLRPIHLSRFSAPATLWELQLYPLMVLFLYGTTTPEANFLLIGVGVRLAQDVGAHRKRVKPLKEWTTEDELWKRIFWALVITDVIVSAFVGRPRATTSEHFDVELPLEVDEDYWPGEVLADPEHPWTQPSHKPADVKAWVLHIKLLDILSFAQVTIYTMKRSVYWDAISTPEWHQNIAVELDSALNKWIDSIPDYLRWDPHKSNQYHFDQSALLYSTYYWVQMQVHRKFIPSPNMSKDPGKLNSGFPSLSICANAARSCSHIVDIHAKTRIIALPNILVAVFHSALVLLLNLWGGKRLGLSTKPSRAMEDVFRCMNVMRKYEDRYLVAGRYYDIIRELYESNVPTGDPGSEPTKKRGRDAGVEQGFPLNPETSIPLGNTEDWTLPLYTSELMIGDQAYGFGNLISNGSSLDEYMMAAGIGDSVGVSGGSFSSMTLASMLIGLGNNIPSSEEYQDFGTYMANMEEFLGMRTD</sequence>
<accession>A0A284R3S7</accession>
<dbReference type="Pfam" id="PF00172">
    <property type="entry name" value="Zn_clus"/>
    <property type="match status" value="1"/>
</dbReference>
<dbReference type="Pfam" id="PF04082">
    <property type="entry name" value="Fungal_trans"/>
    <property type="match status" value="1"/>
</dbReference>
<dbReference type="STRING" id="47428.A0A284R3S7"/>
<dbReference type="Gene3D" id="4.10.240.10">
    <property type="entry name" value="Zn(2)-C6 fungal-type DNA-binding domain"/>
    <property type="match status" value="1"/>
</dbReference>
<dbReference type="InterPro" id="IPR001138">
    <property type="entry name" value="Zn2Cys6_DnaBD"/>
</dbReference>
<dbReference type="SMART" id="SM00066">
    <property type="entry name" value="GAL4"/>
    <property type="match status" value="1"/>
</dbReference>
<feature type="region of interest" description="Disordered" evidence="3">
    <location>
        <begin position="648"/>
        <end position="675"/>
    </location>
</feature>
<dbReference type="Proteomes" id="UP000219338">
    <property type="component" value="Unassembled WGS sequence"/>
</dbReference>
<dbReference type="GO" id="GO:0006351">
    <property type="term" value="P:DNA-templated transcription"/>
    <property type="evidence" value="ECO:0007669"/>
    <property type="project" value="InterPro"/>
</dbReference>
<organism evidence="6 7">
    <name type="scientific">Armillaria ostoyae</name>
    <name type="common">Armillaria root rot fungus</name>
    <dbReference type="NCBI Taxonomy" id="47428"/>
    <lineage>
        <taxon>Eukaryota</taxon>
        <taxon>Fungi</taxon>
        <taxon>Dikarya</taxon>
        <taxon>Basidiomycota</taxon>
        <taxon>Agaricomycotina</taxon>
        <taxon>Agaricomycetes</taxon>
        <taxon>Agaricomycetidae</taxon>
        <taxon>Agaricales</taxon>
        <taxon>Marasmiineae</taxon>
        <taxon>Physalacriaceae</taxon>
        <taxon>Armillaria</taxon>
    </lineage>
</organism>
<dbReference type="SMART" id="SM00906">
    <property type="entry name" value="Fungal_trans"/>
    <property type="match status" value="1"/>
</dbReference>
<keyword evidence="4" id="KW-1133">Transmembrane helix</keyword>
<evidence type="ECO:0000259" key="5">
    <source>
        <dbReference type="PROSITE" id="PS50048"/>
    </source>
</evidence>
<gene>
    <name evidence="6" type="ORF">ARMOST_06688</name>
</gene>
<evidence type="ECO:0000256" key="2">
    <source>
        <dbReference type="ARBA" id="ARBA00023242"/>
    </source>
</evidence>
<evidence type="ECO:0000256" key="4">
    <source>
        <dbReference type="SAM" id="Phobius"/>
    </source>
</evidence>
<dbReference type="GO" id="GO:0008270">
    <property type="term" value="F:zinc ion binding"/>
    <property type="evidence" value="ECO:0007669"/>
    <property type="project" value="InterPro"/>
</dbReference>
<feature type="region of interest" description="Disordered" evidence="3">
    <location>
        <begin position="134"/>
        <end position="153"/>
    </location>
</feature>
<dbReference type="CDD" id="cd00067">
    <property type="entry name" value="GAL4"/>
    <property type="match status" value="1"/>
</dbReference>
<dbReference type="SUPFAM" id="SSF57701">
    <property type="entry name" value="Zn2/Cys6 DNA-binding domain"/>
    <property type="match status" value="1"/>
</dbReference>
<evidence type="ECO:0000256" key="3">
    <source>
        <dbReference type="SAM" id="MobiDB-lite"/>
    </source>
</evidence>
<protein>
    <recommendedName>
        <fullName evidence="5">Zn(2)-C6 fungal-type domain-containing protein</fullName>
    </recommendedName>
</protein>